<evidence type="ECO:0000256" key="5">
    <source>
        <dbReference type="ARBA" id="ARBA00026073"/>
    </source>
</evidence>
<evidence type="ECO:0000259" key="7">
    <source>
        <dbReference type="SMART" id="SM00479"/>
    </source>
</evidence>
<dbReference type="Pfam" id="PF00929">
    <property type="entry name" value="RNase_T"/>
    <property type="match status" value="1"/>
</dbReference>
<evidence type="ECO:0000256" key="1">
    <source>
        <dbReference type="ARBA" id="ARBA00022722"/>
    </source>
</evidence>
<dbReference type="InterPro" id="IPR012337">
    <property type="entry name" value="RNaseH-like_sf"/>
</dbReference>
<feature type="region of interest" description="Disordered" evidence="6">
    <location>
        <begin position="1"/>
        <end position="36"/>
    </location>
</feature>
<evidence type="ECO:0000313" key="8">
    <source>
        <dbReference type="EMBL" id="GEO81803.1"/>
    </source>
</evidence>
<dbReference type="SUPFAM" id="SSF53098">
    <property type="entry name" value="Ribonuclease H-like"/>
    <property type="match status" value="1"/>
</dbReference>
<accession>A0A512H8M2</accession>
<reference evidence="8 9" key="1">
    <citation type="submission" date="2019-07" db="EMBL/GenBank/DDBJ databases">
        <title>Whole genome shotgun sequence of Rhodospirillum oryzae NBRC 107573.</title>
        <authorList>
            <person name="Hosoyama A."/>
            <person name="Uohara A."/>
            <person name="Ohji S."/>
            <person name="Ichikawa N."/>
        </authorList>
    </citation>
    <scope>NUCLEOTIDE SEQUENCE [LARGE SCALE GENOMIC DNA]</scope>
    <source>
        <strain evidence="8 9">NBRC 107573</strain>
    </source>
</reference>
<evidence type="ECO:0000256" key="2">
    <source>
        <dbReference type="ARBA" id="ARBA00022801"/>
    </source>
</evidence>
<protein>
    <recommendedName>
        <fullName evidence="7">Exonuclease domain-containing protein</fullName>
    </recommendedName>
</protein>
<dbReference type="SMART" id="SM00479">
    <property type="entry name" value="EXOIII"/>
    <property type="match status" value="1"/>
</dbReference>
<feature type="compositionally biased region" description="Basic and acidic residues" evidence="6">
    <location>
        <begin position="9"/>
        <end position="31"/>
    </location>
</feature>
<keyword evidence="1" id="KW-0540">Nuclease</keyword>
<dbReference type="GO" id="GO:0003676">
    <property type="term" value="F:nucleic acid binding"/>
    <property type="evidence" value="ECO:0007669"/>
    <property type="project" value="InterPro"/>
</dbReference>
<keyword evidence="9" id="KW-1185">Reference proteome</keyword>
<evidence type="ECO:0000256" key="3">
    <source>
        <dbReference type="ARBA" id="ARBA00022839"/>
    </source>
</evidence>
<gene>
    <name evidence="8" type="ORF">ROR02_19340</name>
</gene>
<evidence type="ECO:0000313" key="9">
    <source>
        <dbReference type="Proteomes" id="UP000321567"/>
    </source>
</evidence>
<proteinExistence type="predicted"/>
<evidence type="ECO:0000256" key="4">
    <source>
        <dbReference type="ARBA" id="ARBA00025483"/>
    </source>
</evidence>
<dbReference type="InterPro" id="IPR013520">
    <property type="entry name" value="Ribonucl_H"/>
</dbReference>
<dbReference type="RefSeq" id="WP_218032797.1">
    <property type="nucleotide sequence ID" value="NZ_BJZO01000048.1"/>
</dbReference>
<dbReference type="InterPro" id="IPR036397">
    <property type="entry name" value="RNaseH_sf"/>
</dbReference>
<dbReference type="GO" id="GO:0005829">
    <property type="term" value="C:cytosol"/>
    <property type="evidence" value="ECO:0007669"/>
    <property type="project" value="TreeGrafter"/>
</dbReference>
<organism evidence="8 9">
    <name type="scientific">Pararhodospirillum oryzae</name>
    <dbReference type="NCBI Taxonomy" id="478448"/>
    <lineage>
        <taxon>Bacteria</taxon>
        <taxon>Pseudomonadati</taxon>
        <taxon>Pseudomonadota</taxon>
        <taxon>Alphaproteobacteria</taxon>
        <taxon>Rhodospirillales</taxon>
        <taxon>Rhodospirillaceae</taxon>
        <taxon>Pararhodospirillum</taxon>
    </lineage>
</organism>
<dbReference type="PANTHER" id="PTHR30231:SF4">
    <property type="entry name" value="PROTEIN NEN2"/>
    <property type="match status" value="1"/>
</dbReference>
<feature type="domain" description="Exonuclease" evidence="7">
    <location>
        <begin position="92"/>
        <end position="266"/>
    </location>
</feature>
<sequence>MPPPLPPEAGRDAWEQAHEDALIRAREDDATPPRPPRPLIDACAVRLEPLWRHVFGMDLRRLWLGMRSPRGPLRAYYRAPCPRPATPWPAVEYLALDIEATGLDAETDEILSIGYVPIIEGRVRLAEAGYHLVRPRRPVPEETAVIHGILDGHLENAPRLSQVLPVVLQALAGRVPVAHHAHMERFFLSRACRRLYGQPLEMPFVDTMALEYRQLGGPDQPLAPGSLRLGRIRARRGLPRYPAHNALSDALATAELMLAQADALSRDRPARLAALLS</sequence>
<dbReference type="FunFam" id="3.30.420.10:FF:000045">
    <property type="entry name" value="3'-5' exonuclease DinG"/>
    <property type="match status" value="1"/>
</dbReference>
<dbReference type="PANTHER" id="PTHR30231">
    <property type="entry name" value="DNA POLYMERASE III SUBUNIT EPSILON"/>
    <property type="match status" value="1"/>
</dbReference>
<comment type="function">
    <text evidence="4">DNA polymerase III is a complex, multichain enzyme responsible for most of the replicative synthesis in bacteria. The epsilon subunit contain the editing function and is a proofreading 3'-5' exonuclease.</text>
</comment>
<dbReference type="GO" id="GO:0006259">
    <property type="term" value="P:DNA metabolic process"/>
    <property type="evidence" value="ECO:0007669"/>
    <property type="project" value="UniProtKB-ARBA"/>
</dbReference>
<dbReference type="EMBL" id="BJZO01000048">
    <property type="protein sequence ID" value="GEO81803.1"/>
    <property type="molecule type" value="Genomic_DNA"/>
</dbReference>
<dbReference type="AlphaFoldDB" id="A0A512H8M2"/>
<dbReference type="CDD" id="cd06127">
    <property type="entry name" value="DEDDh"/>
    <property type="match status" value="1"/>
</dbReference>
<keyword evidence="3" id="KW-0269">Exonuclease</keyword>
<comment type="caution">
    <text evidence="8">The sequence shown here is derived from an EMBL/GenBank/DDBJ whole genome shotgun (WGS) entry which is preliminary data.</text>
</comment>
<evidence type="ECO:0000256" key="6">
    <source>
        <dbReference type="SAM" id="MobiDB-lite"/>
    </source>
</evidence>
<keyword evidence="2" id="KW-0378">Hydrolase</keyword>
<dbReference type="GO" id="GO:0008408">
    <property type="term" value="F:3'-5' exonuclease activity"/>
    <property type="evidence" value="ECO:0007669"/>
    <property type="project" value="TreeGrafter"/>
</dbReference>
<dbReference type="Gene3D" id="3.30.420.10">
    <property type="entry name" value="Ribonuclease H-like superfamily/Ribonuclease H"/>
    <property type="match status" value="1"/>
</dbReference>
<name>A0A512H8M2_9PROT</name>
<dbReference type="Proteomes" id="UP000321567">
    <property type="component" value="Unassembled WGS sequence"/>
</dbReference>
<comment type="subunit">
    <text evidence="5">DNA polymerase III contains a core (composed of alpha, epsilon and theta chains) that associates with a tau subunit. This core dimerizes to form the POLIII' complex. PolIII' associates with the gamma complex (composed of gamma, delta, delta', psi and chi chains) and with the beta chain to form the complete DNA polymerase III complex.</text>
</comment>